<dbReference type="AlphaFoldDB" id="S7UZC8"/>
<reference evidence="8 9" key="1">
    <citation type="journal article" date="2013" name="Genome Announc.">
        <title>Draft genome sequences for three mercury-methylating, sulfate-reducing bacteria.</title>
        <authorList>
            <person name="Brown S.D."/>
            <person name="Hurt R.A.Jr."/>
            <person name="Gilmour C.C."/>
            <person name="Elias D.A."/>
        </authorList>
    </citation>
    <scope>NUCLEOTIDE SEQUENCE [LARGE SCALE GENOMIC DNA]</scope>
    <source>
        <strain evidence="8 9">DSM 2059</strain>
    </source>
</reference>
<organism evidence="8 9">
    <name type="scientific">Desulfococcus multivorans DSM 2059</name>
    <dbReference type="NCBI Taxonomy" id="1121405"/>
    <lineage>
        <taxon>Bacteria</taxon>
        <taxon>Pseudomonadati</taxon>
        <taxon>Thermodesulfobacteriota</taxon>
        <taxon>Desulfobacteria</taxon>
        <taxon>Desulfobacterales</taxon>
        <taxon>Desulfococcaceae</taxon>
        <taxon>Desulfococcus</taxon>
    </lineage>
</organism>
<dbReference type="RefSeq" id="WP_020878099.1">
    <property type="nucleotide sequence ID" value="NZ_ATHJ01000101.1"/>
</dbReference>
<dbReference type="InterPro" id="IPR000873">
    <property type="entry name" value="AMP-dep_synth/lig_dom"/>
</dbReference>
<feature type="domain" description="AMP-binding enzyme C-terminal" evidence="7">
    <location>
        <begin position="464"/>
        <end position="542"/>
    </location>
</feature>
<dbReference type="PROSITE" id="PS00455">
    <property type="entry name" value="AMP_BINDING"/>
    <property type="match status" value="1"/>
</dbReference>
<evidence type="ECO:0000256" key="1">
    <source>
        <dbReference type="ARBA" id="ARBA00013275"/>
    </source>
</evidence>
<evidence type="ECO:0000256" key="3">
    <source>
        <dbReference type="ARBA" id="ARBA00022741"/>
    </source>
</evidence>
<dbReference type="EMBL" id="ATHJ01000101">
    <property type="protein sequence ID" value="EPR37743.1"/>
    <property type="molecule type" value="Genomic_DNA"/>
</dbReference>
<evidence type="ECO:0000313" key="8">
    <source>
        <dbReference type="EMBL" id="EPR37743.1"/>
    </source>
</evidence>
<dbReference type="GO" id="GO:0005524">
    <property type="term" value="F:ATP binding"/>
    <property type="evidence" value="ECO:0007669"/>
    <property type="project" value="UniProtKB-KW"/>
</dbReference>
<dbReference type="PANTHER" id="PTHR24095">
    <property type="entry name" value="ACETYL-COENZYME A SYNTHETASE"/>
    <property type="match status" value="1"/>
</dbReference>
<dbReference type="GO" id="GO:0006085">
    <property type="term" value="P:acetyl-CoA biosynthetic process"/>
    <property type="evidence" value="ECO:0007669"/>
    <property type="project" value="TreeGrafter"/>
</dbReference>
<evidence type="ECO:0000256" key="5">
    <source>
        <dbReference type="ARBA" id="ARBA00022990"/>
    </source>
</evidence>
<gene>
    <name evidence="8" type="ORF">dsmv_3032</name>
</gene>
<dbReference type="InterPro" id="IPR025110">
    <property type="entry name" value="AMP-bd_C"/>
</dbReference>
<keyword evidence="3" id="KW-0547">Nucleotide-binding</keyword>
<dbReference type="EC" id="6.2.1.1" evidence="1"/>
<name>S7UZC8_DESML</name>
<evidence type="ECO:0000256" key="4">
    <source>
        <dbReference type="ARBA" id="ARBA00022840"/>
    </source>
</evidence>
<proteinExistence type="predicted"/>
<evidence type="ECO:0000256" key="2">
    <source>
        <dbReference type="ARBA" id="ARBA00022598"/>
    </source>
</evidence>
<keyword evidence="5" id="KW-0007">Acetylation</keyword>
<dbReference type="Pfam" id="PF13193">
    <property type="entry name" value="AMP-binding_C"/>
    <property type="match status" value="1"/>
</dbReference>
<dbReference type="Gene3D" id="3.40.50.12780">
    <property type="entry name" value="N-terminal domain of ligase-like"/>
    <property type="match status" value="1"/>
</dbReference>
<dbReference type="OrthoDB" id="9801302at2"/>
<sequence length="565" mass="61777">MTKDHTDTKSPGFSWDAVQSALAGLPNGAGLNIAHEAVDRHAAGPLRDRTAFRWIGEDGDPQDLSYGKLSALTNRFANVLEALGVEKGDGVFACADRIPELYIAALGAFKHGAVFCPLFSAFGPEPIRQRLERGKARVLLTTGRLFRQKISALTEQLPDLRHVILTDAVTADTLAYPDLMAAAADTYAIPPTDPEDSALLHFTSGTTGMPKGAIHVHGAILVHHITGRHVLDLRDPDVFWCTADPGWVTGTIYGIITPLLMGVTSIIDEGAFDAVRWFEILASQGVTVWYTSPTAIRRLMRVPPEEIRRYDLGRLRHILSVGEPLPPDAILWGRAVLGRDIHDTWWQTETGGIMIANTPAVTIRPGSMGKPIPGVTAAVLERREDNTVAVIEAPETVGELGLAVGWPSMFRGYLNEPERYARCFSDGWYLSGDLACRDADGYFWFVGRRDDIIKTSGQMVGPFEVERLLLSHPFVADAGVIGKPDPMIGEVVKAFVVLKPHIRADDDTRRELMAFSRKNLGAAIAPGEIEFADSIPKNRAGKVMRRLLKARELGEDLGDLSTLED</sequence>
<evidence type="ECO:0000313" key="9">
    <source>
        <dbReference type="Proteomes" id="UP000014977"/>
    </source>
</evidence>
<dbReference type="Pfam" id="PF00501">
    <property type="entry name" value="AMP-binding"/>
    <property type="match status" value="1"/>
</dbReference>
<dbReference type="STRING" id="897.B2D07_09580"/>
<evidence type="ECO:0000259" key="7">
    <source>
        <dbReference type="Pfam" id="PF13193"/>
    </source>
</evidence>
<keyword evidence="9" id="KW-1185">Reference proteome</keyword>
<feature type="domain" description="AMP-dependent synthetase/ligase" evidence="6">
    <location>
        <begin position="41"/>
        <end position="414"/>
    </location>
</feature>
<dbReference type="InterPro" id="IPR045851">
    <property type="entry name" value="AMP-bd_C_sf"/>
</dbReference>
<dbReference type="InterPro" id="IPR042099">
    <property type="entry name" value="ANL_N_sf"/>
</dbReference>
<comment type="caution">
    <text evidence="8">The sequence shown here is derived from an EMBL/GenBank/DDBJ whole genome shotgun (WGS) entry which is preliminary data.</text>
</comment>
<dbReference type="eggNOG" id="COG0365">
    <property type="taxonomic scope" value="Bacteria"/>
</dbReference>
<keyword evidence="4" id="KW-0067">ATP-binding</keyword>
<dbReference type="Gene3D" id="3.30.300.30">
    <property type="match status" value="1"/>
</dbReference>
<protein>
    <recommendedName>
        <fullName evidence="1">acetate--CoA ligase</fullName>
        <ecNumber evidence="1">6.2.1.1</ecNumber>
    </recommendedName>
</protein>
<dbReference type="InterPro" id="IPR020845">
    <property type="entry name" value="AMP-binding_CS"/>
</dbReference>
<dbReference type="SUPFAM" id="SSF56801">
    <property type="entry name" value="Acetyl-CoA synthetase-like"/>
    <property type="match status" value="1"/>
</dbReference>
<evidence type="ECO:0000259" key="6">
    <source>
        <dbReference type="Pfam" id="PF00501"/>
    </source>
</evidence>
<accession>S7UZC8</accession>
<dbReference type="NCBIfam" id="NF003313">
    <property type="entry name" value="PRK04319.1"/>
    <property type="match status" value="1"/>
</dbReference>
<dbReference type="PANTHER" id="PTHR24095:SF14">
    <property type="entry name" value="ACETYL-COENZYME A SYNTHETASE 1"/>
    <property type="match status" value="1"/>
</dbReference>
<keyword evidence="2 8" id="KW-0436">Ligase</keyword>
<dbReference type="Proteomes" id="UP000014977">
    <property type="component" value="Unassembled WGS sequence"/>
</dbReference>
<dbReference type="PATRIC" id="fig|1121405.3.peg.3119"/>
<dbReference type="GO" id="GO:0003987">
    <property type="term" value="F:acetate-CoA ligase activity"/>
    <property type="evidence" value="ECO:0007669"/>
    <property type="project" value="UniProtKB-EC"/>
</dbReference>